<dbReference type="GeneID" id="20353777"/>
<reference evidence="4" key="1">
    <citation type="submission" date="2010-07" db="EMBL/GenBank/DDBJ databases">
        <title>The genome sequence of Gaeumannomyces graminis var. tritici strain R3-111a-1.</title>
        <authorList>
            <consortium name="The Broad Institute Genome Sequencing Platform"/>
            <person name="Ma L.-J."/>
            <person name="Dead R."/>
            <person name="Young S."/>
            <person name="Zeng Q."/>
            <person name="Koehrsen M."/>
            <person name="Alvarado L."/>
            <person name="Berlin A."/>
            <person name="Chapman S.B."/>
            <person name="Chen Z."/>
            <person name="Freedman E."/>
            <person name="Gellesch M."/>
            <person name="Goldberg J."/>
            <person name="Griggs A."/>
            <person name="Gujja S."/>
            <person name="Heilman E.R."/>
            <person name="Heiman D."/>
            <person name="Hepburn T."/>
            <person name="Howarth C."/>
            <person name="Jen D."/>
            <person name="Larson L."/>
            <person name="Mehta T."/>
            <person name="Neiman D."/>
            <person name="Pearson M."/>
            <person name="Roberts A."/>
            <person name="Saif S."/>
            <person name="Shea T."/>
            <person name="Shenoy N."/>
            <person name="Sisk P."/>
            <person name="Stolte C."/>
            <person name="Sykes S."/>
            <person name="Walk T."/>
            <person name="White J."/>
            <person name="Yandava C."/>
            <person name="Haas B."/>
            <person name="Nusbaum C."/>
            <person name="Birren B."/>
        </authorList>
    </citation>
    <scope>NUCLEOTIDE SEQUENCE [LARGE SCALE GENOMIC DNA]</scope>
    <source>
        <strain evidence="4">R3-111a-1</strain>
    </source>
</reference>
<protein>
    <submittedName>
        <fullName evidence="2 3">Uncharacterized protein</fullName>
    </submittedName>
</protein>
<dbReference type="AlphaFoldDB" id="J3PIJ1"/>
<evidence type="ECO:0000313" key="3">
    <source>
        <dbReference type="EnsemblFungi" id="EJT69210"/>
    </source>
</evidence>
<feature type="compositionally biased region" description="Basic and acidic residues" evidence="1">
    <location>
        <begin position="17"/>
        <end position="44"/>
    </location>
</feature>
<name>J3PIJ1_GAET3</name>
<dbReference type="RefSeq" id="XP_009229489.1">
    <property type="nucleotide sequence ID" value="XM_009231225.1"/>
</dbReference>
<keyword evidence="4" id="KW-1185">Reference proteome</keyword>
<organism evidence="2">
    <name type="scientific">Gaeumannomyces tritici (strain R3-111a-1)</name>
    <name type="common">Wheat and barley take-all root rot fungus</name>
    <name type="synonym">Gaeumannomyces graminis var. tritici</name>
    <dbReference type="NCBI Taxonomy" id="644352"/>
    <lineage>
        <taxon>Eukaryota</taxon>
        <taxon>Fungi</taxon>
        <taxon>Dikarya</taxon>
        <taxon>Ascomycota</taxon>
        <taxon>Pezizomycotina</taxon>
        <taxon>Sordariomycetes</taxon>
        <taxon>Sordariomycetidae</taxon>
        <taxon>Magnaporthales</taxon>
        <taxon>Magnaporthaceae</taxon>
        <taxon>Gaeumannomyces</taxon>
    </lineage>
</organism>
<evidence type="ECO:0000313" key="4">
    <source>
        <dbReference type="Proteomes" id="UP000006039"/>
    </source>
</evidence>
<reference evidence="2" key="3">
    <citation type="submission" date="2010-09" db="EMBL/GenBank/DDBJ databases">
        <title>Annotation of Gaeumannomyces graminis var. tritici R3-111a-1.</title>
        <authorList>
            <consortium name="The Broad Institute Genome Sequencing Platform"/>
            <person name="Ma L.-J."/>
            <person name="Dead R."/>
            <person name="Young S.K."/>
            <person name="Zeng Q."/>
            <person name="Gargeya S."/>
            <person name="Fitzgerald M."/>
            <person name="Haas B."/>
            <person name="Abouelleil A."/>
            <person name="Alvarado L."/>
            <person name="Arachchi H.M."/>
            <person name="Berlin A."/>
            <person name="Brown A."/>
            <person name="Chapman S.B."/>
            <person name="Chen Z."/>
            <person name="Dunbar C."/>
            <person name="Freedman E."/>
            <person name="Gearin G."/>
            <person name="Gellesch M."/>
            <person name="Goldberg J."/>
            <person name="Griggs A."/>
            <person name="Gujja S."/>
            <person name="Heiman D."/>
            <person name="Howarth C."/>
            <person name="Larson L."/>
            <person name="Lui A."/>
            <person name="MacDonald P.J.P."/>
            <person name="Mehta T."/>
            <person name="Montmayeur A."/>
            <person name="Murphy C."/>
            <person name="Neiman D."/>
            <person name="Pearson M."/>
            <person name="Priest M."/>
            <person name="Roberts A."/>
            <person name="Saif S."/>
            <person name="Shea T."/>
            <person name="Shenoy N."/>
            <person name="Sisk P."/>
            <person name="Stolte C."/>
            <person name="Sykes S."/>
            <person name="Yandava C."/>
            <person name="Wortman J."/>
            <person name="Nusbaum C."/>
            <person name="Birren B."/>
        </authorList>
    </citation>
    <scope>NUCLEOTIDE SEQUENCE</scope>
    <source>
        <strain evidence="2">R3-111a-1</strain>
    </source>
</reference>
<proteinExistence type="predicted"/>
<reference evidence="2" key="2">
    <citation type="submission" date="2010-07" db="EMBL/GenBank/DDBJ databases">
        <authorList>
            <consortium name="The Broad Institute Genome Sequencing Platform"/>
            <consortium name="Broad Institute Genome Sequencing Center for Infectious Disease"/>
            <person name="Ma L.-J."/>
            <person name="Dead R."/>
            <person name="Young S."/>
            <person name="Zeng Q."/>
            <person name="Koehrsen M."/>
            <person name="Alvarado L."/>
            <person name="Berlin A."/>
            <person name="Chapman S.B."/>
            <person name="Chen Z."/>
            <person name="Freedman E."/>
            <person name="Gellesch M."/>
            <person name="Goldberg J."/>
            <person name="Griggs A."/>
            <person name="Gujja S."/>
            <person name="Heilman E.R."/>
            <person name="Heiman D."/>
            <person name="Hepburn T."/>
            <person name="Howarth C."/>
            <person name="Jen D."/>
            <person name="Larson L."/>
            <person name="Mehta T."/>
            <person name="Neiman D."/>
            <person name="Pearson M."/>
            <person name="Roberts A."/>
            <person name="Saif S."/>
            <person name="Shea T."/>
            <person name="Shenoy N."/>
            <person name="Sisk P."/>
            <person name="Stolte C."/>
            <person name="Sykes S."/>
            <person name="Walk T."/>
            <person name="White J."/>
            <person name="Yandava C."/>
            <person name="Haas B."/>
            <person name="Nusbaum C."/>
            <person name="Birren B."/>
        </authorList>
    </citation>
    <scope>NUCLEOTIDE SEQUENCE</scope>
    <source>
        <strain evidence="2">R3-111a-1</strain>
    </source>
</reference>
<reference evidence="3" key="4">
    <citation type="journal article" date="2015" name="G3 (Bethesda)">
        <title>Genome sequences of three phytopathogenic species of the Magnaporthaceae family of fungi.</title>
        <authorList>
            <person name="Okagaki L.H."/>
            <person name="Nunes C.C."/>
            <person name="Sailsbery J."/>
            <person name="Clay B."/>
            <person name="Brown D."/>
            <person name="John T."/>
            <person name="Oh Y."/>
            <person name="Young N."/>
            <person name="Fitzgerald M."/>
            <person name="Haas B.J."/>
            <person name="Zeng Q."/>
            <person name="Young S."/>
            <person name="Adiconis X."/>
            <person name="Fan L."/>
            <person name="Levin J.Z."/>
            <person name="Mitchell T.K."/>
            <person name="Okubara P.A."/>
            <person name="Farman M.L."/>
            <person name="Kohn L.M."/>
            <person name="Birren B."/>
            <person name="Ma L.-J."/>
            <person name="Dean R.A."/>
        </authorList>
    </citation>
    <scope>NUCLEOTIDE SEQUENCE</scope>
    <source>
        <strain evidence="3">R3-111a-1</strain>
    </source>
</reference>
<dbReference type="EMBL" id="GL385405">
    <property type="protein sequence ID" value="EJT69210.1"/>
    <property type="molecule type" value="Genomic_DNA"/>
</dbReference>
<sequence length="78" mass="8993">MPMDYDQFIGHLHPRSKHDGARAPEPERLEQREQRSVEFRDHHAIHPPGTDARQGRRRIGGRGNAEGEAPDEEFRGSR</sequence>
<reference evidence="3" key="5">
    <citation type="submission" date="2018-04" db="UniProtKB">
        <authorList>
            <consortium name="EnsemblFungi"/>
        </authorList>
    </citation>
    <scope>IDENTIFICATION</scope>
    <source>
        <strain evidence="3">R3-111a-1</strain>
    </source>
</reference>
<evidence type="ECO:0000313" key="2">
    <source>
        <dbReference type="EMBL" id="EJT69210.1"/>
    </source>
</evidence>
<evidence type="ECO:0000256" key="1">
    <source>
        <dbReference type="SAM" id="MobiDB-lite"/>
    </source>
</evidence>
<feature type="region of interest" description="Disordered" evidence="1">
    <location>
        <begin position="1"/>
        <end position="78"/>
    </location>
</feature>
<dbReference type="HOGENOM" id="CLU_2622161_0_0_1"/>
<dbReference type="EnsemblFungi" id="EJT69210">
    <property type="protein sequence ID" value="EJT69210"/>
    <property type="gene ID" value="GGTG_13319"/>
</dbReference>
<dbReference type="Proteomes" id="UP000006039">
    <property type="component" value="Unassembled WGS sequence"/>
</dbReference>
<accession>J3PIJ1</accession>
<gene>
    <name evidence="3" type="primary">20353777</name>
    <name evidence="2" type="ORF">GGTG_13319</name>
</gene>
<dbReference type="VEuPathDB" id="FungiDB:GGTG_13319"/>